<evidence type="ECO:0008006" key="3">
    <source>
        <dbReference type="Google" id="ProtNLM"/>
    </source>
</evidence>
<keyword evidence="2" id="KW-1185">Reference proteome</keyword>
<sequence>MSVSTENTLNTLINSIANDSPDVLTMYQIYREVAINKNVHVLAKAAIDFNNVELLEAILTDFPIKNWEWLFSYQTSAGTTTLSYCEIHGLSDDIYNLLKANGAMLIHAPLAVPDES</sequence>
<name>A0ABV8CH77_9GAMM</name>
<protein>
    <recommendedName>
        <fullName evidence="3">Ankyrin repeat protein</fullName>
    </recommendedName>
</protein>
<gene>
    <name evidence="1" type="ORF">ACFORL_09790</name>
</gene>
<evidence type="ECO:0000313" key="2">
    <source>
        <dbReference type="Proteomes" id="UP001595758"/>
    </source>
</evidence>
<organism evidence="1 2">
    <name type="scientific">Legionella dresdenensis</name>
    <dbReference type="NCBI Taxonomy" id="450200"/>
    <lineage>
        <taxon>Bacteria</taxon>
        <taxon>Pseudomonadati</taxon>
        <taxon>Pseudomonadota</taxon>
        <taxon>Gammaproteobacteria</taxon>
        <taxon>Legionellales</taxon>
        <taxon>Legionellaceae</taxon>
        <taxon>Legionella</taxon>
    </lineage>
</organism>
<accession>A0ABV8CH77</accession>
<reference evidence="2" key="1">
    <citation type="journal article" date="2019" name="Int. J. Syst. Evol. Microbiol.">
        <title>The Global Catalogue of Microorganisms (GCM) 10K type strain sequencing project: providing services to taxonomists for standard genome sequencing and annotation.</title>
        <authorList>
            <consortium name="The Broad Institute Genomics Platform"/>
            <consortium name="The Broad Institute Genome Sequencing Center for Infectious Disease"/>
            <person name="Wu L."/>
            <person name="Ma J."/>
        </authorList>
    </citation>
    <scope>NUCLEOTIDE SEQUENCE [LARGE SCALE GENOMIC DNA]</scope>
    <source>
        <strain evidence="2">CCUG 59858</strain>
    </source>
</reference>
<dbReference type="EMBL" id="JBHSAB010000023">
    <property type="protein sequence ID" value="MFC3909361.1"/>
    <property type="molecule type" value="Genomic_DNA"/>
</dbReference>
<evidence type="ECO:0000313" key="1">
    <source>
        <dbReference type="EMBL" id="MFC3909361.1"/>
    </source>
</evidence>
<comment type="caution">
    <text evidence="1">The sequence shown here is derived from an EMBL/GenBank/DDBJ whole genome shotgun (WGS) entry which is preliminary data.</text>
</comment>
<proteinExistence type="predicted"/>
<dbReference type="Proteomes" id="UP001595758">
    <property type="component" value="Unassembled WGS sequence"/>
</dbReference>
<dbReference type="RefSeq" id="WP_382343505.1">
    <property type="nucleotide sequence ID" value="NZ_JBHSAB010000023.1"/>
</dbReference>